<dbReference type="GO" id="GO:0000035">
    <property type="term" value="F:acyl binding"/>
    <property type="evidence" value="ECO:0007669"/>
    <property type="project" value="TreeGrafter"/>
</dbReference>
<proteinExistence type="predicted"/>
<dbReference type="InterPro" id="IPR036736">
    <property type="entry name" value="ACP-like_sf"/>
</dbReference>
<keyword evidence="7" id="KW-0249">Electron transport</keyword>
<dbReference type="EMBL" id="FUWJ01000010">
    <property type="protein sequence ID" value="SKA32416.1"/>
    <property type="molecule type" value="Genomic_DNA"/>
</dbReference>
<keyword evidence="1" id="KW-0813">Transport</keyword>
<evidence type="ECO:0000313" key="12">
    <source>
        <dbReference type="Proteomes" id="UP000190092"/>
    </source>
</evidence>
<dbReference type="Gene3D" id="1.10.1200.10">
    <property type="entry name" value="ACP-like"/>
    <property type="match status" value="1"/>
</dbReference>
<dbReference type="PANTHER" id="PTHR20863">
    <property type="entry name" value="ACYL CARRIER PROTEIN"/>
    <property type="match status" value="1"/>
</dbReference>
<protein>
    <submittedName>
        <fullName evidence="11">Acyl carrier protein</fullName>
    </submittedName>
</protein>
<accession>A0A1T4SWA1</accession>
<dbReference type="Proteomes" id="UP000190092">
    <property type="component" value="Unassembled WGS sequence"/>
</dbReference>
<dbReference type="STRING" id="225324.SAMN02745126_05243"/>
<keyword evidence="8" id="KW-0443">Lipid metabolism</keyword>
<dbReference type="PROSITE" id="PS50075">
    <property type="entry name" value="CARRIER"/>
    <property type="match status" value="1"/>
</dbReference>
<dbReference type="PANTHER" id="PTHR20863:SF28">
    <property type="entry name" value="ACYL CARRIER PROTEIN, MITOCHONDRIAL"/>
    <property type="match status" value="1"/>
</dbReference>
<evidence type="ECO:0000256" key="6">
    <source>
        <dbReference type="ARBA" id="ARBA00022946"/>
    </source>
</evidence>
<name>A0A1T4SWA1_9HYPH</name>
<evidence type="ECO:0000256" key="9">
    <source>
        <dbReference type="ARBA" id="ARBA00023160"/>
    </source>
</evidence>
<evidence type="ECO:0000256" key="1">
    <source>
        <dbReference type="ARBA" id="ARBA00022448"/>
    </source>
</evidence>
<evidence type="ECO:0000256" key="4">
    <source>
        <dbReference type="ARBA" id="ARBA00022553"/>
    </source>
</evidence>
<gene>
    <name evidence="11" type="ORF">SAMN02745126_05243</name>
</gene>
<evidence type="ECO:0000256" key="2">
    <source>
        <dbReference type="ARBA" id="ARBA00022450"/>
    </source>
</evidence>
<evidence type="ECO:0000256" key="8">
    <source>
        <dbReference type="ARBA" id="ARBA00023098"/>
    </source>
</evidence>
<dbReference type="Pfam" id="PF00550">
    <property type="entry name" value="PP-binding"/>
    <property type="match status" value="1"/>
</dbReference>
<keyword evidence="5" id="KW-0276">Fatty acid metabolism</keyword>
<keyword evidence="2" id="KW-0596">Phosphopantetheine</keyword>
<dbReference type="AlphaFoldDB" id="A0A1T4SWA1"/>
<evidence type="ECO:0000259" key="10">
    <source>
        <dbReference type="PROSITE" id="PS50075"/>
    </source>
</evidence>
<evidence type="ECO:0000256" key="7">
    <source>
        <dbReference type="ARBA" id="ARBA00022982"/>
    </source>
</evidence>
<dbReference type="InterPro" id="IPR009081">
    <property type="entry name" value="PP-bd_ACP"/>
</dbReference>
<reference evidence="12" key="1">
    <citation type="submission" date="2017-02" db="EMBL/GenBank/DDBJ databases">
        <authorList>
            <person name="Varghese N."/>
            <person name="Submissions S."/>
        </authorList>
    </citation>
    <scope>NUCLEOTIDE SEQUENCE [LARGE SCALE GENOMIC DNA]</scope>
    <source>
        <strain evidence="12">ATCC 27094</strain>
    </source>
</reference>
<organism evidence="11 12">
    <name type="scientific">Enhydrobacter aerosaccus</name>
    <dbReference type="NCBI Taxonomy" id="225324"/>
    <lineage>
        <taxon>Bacteria</taxon>
        <taxon>Pseudomonadati</taxon>
        <taxon>Pseudomonadota</taxon>
        <taxon>Alphaproteobacteria</taxon>
        <taxon>Hyphomicrobiales</taxon>
        <taxon>Enhydrobacter</taxon>
    </lineage>
</organism>
<keyword evidence="9" id="KW-0275">Fatty acid biosynthesis</keyword>
<evidence type="ECO:0000313" key="11">
    <source>
        <dbReference type="EMBL" id="SKA32416.1"/>
    </source>
</evidence>
<dbReference type="InterPro" id="IPR003231">
    <property type="entry name" value="ACP"/>
</dbReference>
<evidence type="ECO:0000256" key="5">
    <source>
        <dbReference type="ARBA" id="ARBA00022832"/>
    </source>
</evidence>
<dbReference type="SUPFAM" id="SSF47336">
    <property type="entry name" value="ACP-like"/>
    <property type="match status" value="1"/>
</dbReference>
<feature type="domain" description="Carrier" evidence="10">
    <location>
        <begin position="33"/>
        <end position="112"/>
    </location>
</feature>
<keyword evidence="3" id="KW-0444">Lipid biosynthesis</keyword>
<keyword evidence="6" id="KW-0809">Transit peptide</keyword>
<dbReference type="GO" id="GO:0000036">
    <property type="term" value="F:acyl carrier activity"/>
    <property type="evidence" value="ECO:0007669"/>
    <property type="project" value="TreeGrafter"/>
</dbReference>
<keyword evidence="12" id="KW-1185">Reference proteome</keyword>
<evidence type="ECO:0000256" key="3">
    <source>
        <dbReference type="ARBA" id="ARBA00022516"/>
    </source>
</evidence>
<keyword evidence="4" id="KW-0597">Phosphoprotein</keyword>
<sequence>MSDVQTGSLPLRTAQNMIVENDDFADTLVARRPPSRGEVMAEICRQLEPFQTDDGAAITGATVISKDLSIDSLAVMDMVMDLEDQFDVSIPMNVVAEIHTVDELADTILSLSARR</sequence>